<comment type="similarity">
    <text evidence="2">Belongs to the TMEM175 family.</text>
</comment>
<keyword evidence="9" id="KW-0406">Ion transport</keyword>
<evidence type="ECO:0000256" key="9">
    <source>
        <dbReference type="ARBA" id="ARBA00023065"/>
    </source>
</evidence>
<comment type="subcellular location">
    <subcellularLocation>
        <location evidence="1">Membrane</location>
        <topology evidence="1">Multi-pass membrane protein</topology>
    </subcellularLocation>
</comment>
<evidence type="ECO:0000313" key="14">
    <source>
        <dbReference type="EMBL" id="ABQ30408.1"/>
    </source>
</evidence>
<organism evidence="14 15">
    <name type="scientific">Acidiphilium cryptum (strain JF-5)</name>
    <dbReference type="NCBI Taxonomy" id="349163"/>
    <lineage>
        <taxon>Bacteria</taxon>
        <taxon>Pseudomonadati</taxon>
        <taxon>Pseudomonadota</taxon>
        <taxon>Alphaproteobacteria</taxon>
        <taxon>Acetobacterales</taxon>
        <taxon>Acidocellaceae</taxon>
        <taxon>Acidiphilium</taxon>
    </lineage>
</organism>
<evidence type="ECO:0000256" key="11">
    <source>
        <dbReference type="ARBA" id="ARBA00023303"/>
    </source>
</evidence>
<dbReference type="EMBL" id="CP000697">
    <property type="protein sequence ID" value="ABQ30408.1"/>
    <property type="molecule type" value="Genomic_DNA"/>
</dbReference>
<dbReference type="PANTHER" id="PTHR31462">
    <property type="entry name" value="ENDOSOMAL/LYSOSOMAL POTASSIUM CHANNEL TMEM175"/>
    <property type="match status" value="1"/>
</dbReference>
<keyword evidence="5 13" id="KW-0812">Transmembrane</keyword>
<keyword evidence="11" id="KW-0407">Ion channel</keyword>
<dbReference type="InterPro" id="IPR010617">
    <property type="entry name" value="TMEM175-like"/>
</dbReference>
<dbReference type="Proteomes" id="UP000000245">
    <property type="component" value="Chromosome"/>
</dbReference>
<proteinExistence type="inferred from homology"/>
<dbReference type="Pfam" id="PF06736">
    <property type="entry name" value="TMEM175"/>
    <property type="match status" value="1"/>
</dbReference>
<evidence type="ECO:0000256" key="5">
    <source>
        <dbReference type="ARBA" id="ARBA00022692"/>
    </source>
</evidence>
<dbReference type="GO" id="GO:0016020">
    <property type="term" value="C:membrane"/>
    <property type="evidence" value="ECO:0007669"/>
    <property type="project" value="UniProtKB-SubCell"/>
</dbReference>
<sequence>MDHEARGGAGRRRMDRDRLAAFSDGVLAIIITVMVLELKTPSGPELAALSASLPTLAGYVLSFLYVAIYWNNHHHLFQLVERVNGTILWANIHLLFWLSLIPFATGWLGEYPRASGPAALYGFVLLMPAIAWKIAQAAIIHAQGPDSPLATVLGRDIKGKISPPLYLAGLVLAFVSPWIADGLYALVALLWCVPDRRIEALFDGR</sequence>
<keyword evidence="15" id="KW-1185">Reference proteome</keyword>
<keyword evidence="7" id="KW-0630">Potassium</keyword>
<evidence type="ECO:0000256" key="13">
    <source>
        <dbReference type="SAM" id="Phobius"/>
    </source>
</evidence>
<evidence type="ECO:0000256" key="7">
    <source>
        <dbReference type="ARBA" id="ARBA00022958"/>
    </source>
</evidence>
<evidence type="ECO:0000256" key="10">
    <source>
        <dbReference type="ARBA" id="ARBA00023136"/>
    </source>
</evidence>
<feature type="transmembrane region" description="Helical" evidence="13">
    <location>
        <begin position="165"/>
        <end position="191"/>
    </location>
</feature>
<dbReference type="eggNOG" id="COG3548">
    <property type="taxonomic scope" value="Bacteria"/>
</dbReference>
<keyword evidence="10 13" id="KW-0472">Membrane</keyword>
<reference evidence="14 15" key="1">
    <citation type="submission" date="2007-05" db="EMBL/GenBank/DDBJ databases">
        <title>Complete sequence of chromosome of Acidiphilium cryptum JF-5.</title>
        <authorList>
            <consortium name="US DOE Joint Genome Institute"/>
            <person name="Copeland A."/>
            <person name="Lucas S."/>
            <person name="Lapidus A."/>
            <person name="Barry K."/>
            <person name="Detter J.C."/>
            <person name="Glavina del Rio T."/>
            <person name="Hammon N."/>
            <person name="Israni S."/>
            <person name="Dalin E."/>
            <person name="Tice H."/>
            <person name="Pitluck S."/>
            <person name="Sims D."/>
            <person name="Brettin T."/>
            <person name="Bruce D."/>
            <person name="Han C."/>
            <person name="Schmutz J."/>
            <person name="Larimer F."/>
            <person name="Land M."/>
            <person name="Hauser L."/>
            <person name="Kyrpides N."/>
            <person name="Kim E."/>
            <person name="Magnuson T."/>
            <person name="Richardson P."/>
        </authorList>
    </citation>
    <scope>NUCLEOTIDE SEQUENCE [LARGE SCALE GENOMIC DNA]</scope>
    <source>
        <strain evidence="14 15">JF-5</strain>
    </source>
</reference>
<keyword evidence="6" id="KW-0631">Potassium channel</keyword>
<protein>
    <recommendedName>
        <fullName evidence="16">DUF1211 domain-containing protein</fullName>
    </recommendedName>
</protein>
<dbReference type="HOGENOM" id="CLU_090238_1_0_5"/>
<dbReference type="KEGG" id="acr:Acry_1196"/>
<feature type="transmembrane region" description="Helical" evidence="13">
    <location>
        <begin position="88"/>
        <end position="108"/>
    </location>
</feature>
<dbReference type="GO" id="GO:0015252">
    <property type="term" value="F:proton channel activity"/>
    <property type="evidence" value="ECO:0007669"/>
    <property type="project" value="InterPro"/>
</dbReference>
<evidence type="ECO:0000256" key="4">
    <source>
        <dbReference type="ARBA" id="ARBA00022538"/>
    </source>
</evidence>
<feature type="transmembrane region" description="Helical" evidence="13">
    <location>
        <begin position="19"/>
        <end position="36"/>
    </location>
</feature>
<evidence type="ECO:0000256" key="1">
    <source>
        <dbReference type="ARBA" id="ARBA00004141"/>
    </source>
</evidence>
<dbReference type="STRING" id="349163.Acry_1196"/>
<evidence type="ECO:0008006" key="16">
    <source>
        <dbReference type="Google" id="ProtNLM"/>
    </source>
</evidence>
<keyword evidence="4" id="KW-0633">Potassium transport</keyword>
<dbReference type="AlphaFoldDB" id="A5FXS6"/>
<dbReference type="PANTHER" id="PTHR31462:SF5">
    <property type="entry name" value="ENDOSOMAL_LYSOSOMAL PROTON CHANNEL TMEM175"/>
    <property type="match status" value="1"/>
</dbReference>
<feature type="transmembrane region" description="Helical" evidence="13">
    <location>
        <begin position="114"/>
        <end position="132"/>
    </location>
</feature>
<evidence type="ECO:0000256" key="2">
    <source>
        <dbReference type="ARBA" id="ARBA00006920"/>
    </source>
</evidence>
<keyword evidence="3" id="KW-0813">Transport</keyword>
<evidence type="ECO:0000313" key="15">
    <source>
        <dbReference type="Proteomes" id="UP000000245"/>
    </source>
</evidence>
<evidence type="ECO:0000256" key="12">
    <source>
        <dbReference type="ARBA" id="ARBA00034430"/>
    </source>
</evidence>
<dbReference type="GO" id="GO:0005267">
    <property type="term" value="F:potassium channel activity"/>
    <property type="evidence" value="ECO:0007669"/>
    <property type="project" value="UniProtKB-KW"/>
</dbReference>
<evidence type="ECO:0000256" key="3">
    <source>
        <dbReference type="ARBA" id="ARBA00022448"/>
    </source>
</evidence>
<evidence type="ECO:0000256" key="6">
    <source>
        <dbReference type="ARBA" id="ARBA00022826"/>
    </source>
</evidence>
<comment type="catalytic activity">
    <reaction evidence="12">
        <text>K(+)(in) = K(+)(out)</text>
        <dbReference type="Rhea" id="RHEA:29463"/>
        <dbReference type="ChEBI" id="CHEBI:29103"/>
    </reaction>
</comment>
<evidence type="ECO:0000256" key="8">
    <source>
        <dbReference type="ARBA" id="ARBA00022989"/>
    </source>
</evidence>
<keyword evidence="8 13" id="KW-1133">Transmembrane helix</keyword>
<accession>A5FXS6</accession>
<name>A5FXS6_ACICJ</name>
<gene>
    <name evidence="14" type="ordered locus">Acry_1196</name>
</gene>
<feature type="transmembrane region" description="Helical" evidence="13">
    <location>
        <begin position="48"/>
        <end position="68"/>
    </location>
</feature>